<dbReference type="Gene3D" id="3.90.380.10">
    <property type="entry name" value="Naphthalene 1,2-dioxygenase Alpha Subunit, Chain A, domain 1"/>
    <property type="match status" value="1"/>
</dbReference>
<evidence type="ECO:0000256" key="4">
    <source>
        <dbReference type="ARBA" id="ARBA00023002"/>
    </source>
</evidence>
<keyword evidence="2" id="KW-0001">2Fe-2S</keyword>
<evidence type="ECO:0000256" key="2">
    <source>
        <dbReference type="ARBA" id="ARBA00022714"/>
    </source>
</evidence>
<feature type="domain" description="Rieske" evidence="8">
    <location>
        <begin position="51"/>
        <end position="160"/>
    </location>
</feature>
<name>A0A2U3N6F4_9MYCO</name>
<dbReference type="InterPro" id="IPR017941">
    <property type="entry name" value="Rieske_2Fe-2S"/>
</dbReference>
<evidence type="ECO:0000256" key="7">
    <source>
        <dbReference type="ARBA" id="ARBA00023027"/>
    </source>
</evidence>
<dbReference type="GO" id="GO:0005506">
    <property type="term" value="F:iron ion binding"/>
    <property type="evidence" value="ECO:0007669"/>
    <property type="project" value="InterPro"/>
</dbReference>
<dbReference type="PROSITE" id="PS51296">
    <property type="entry name" value="RIESKE"/>
    <property type="match status" value="1"/>
</dbReference>
<dbReference type="InterPro" id="IPR015881">
    <property type="entry name" value="ARHD_Rieske_2Fe_2S"/>
</dbReference>
<evidence type="ECO:0000256" key="1">
    <source>
        <dbReference type="ARBA" id="ARBA00001962"/>
    </source>
</evidence>
<keyword evidence="10" id="KW-1185">Reference proteome</keyword>
<dbReference type="PROSITE" id="PS00570">
    <property type="entry name" value="RING_HYDROXYL_ALPHA"/>
    <property type="match status" value="1"/>
</dbReference>
<dbReference type="STRING" id="1841859.GCA_900157385_00455"/>
<dbReference type="InterPro" id="IPR001663">
    <property type="entry name" value="Rng_hydr_dOase-A"/>
</dbReference>
<gene>
    <name evidence="9" type="ORF">MTAB308_459</name>
</gene>
<comment type="cofactor">
    <cofactor evidence="1">
        <name>Fe cation</name>
        <dbReference type="ChEBI" id="CHEBI:24875"/>
    </cofactor>
</comment>
<dbReference type="PANTHER" id="PTHR43756">
    <property type="entry name" value="CHOLINE MONOOXYGENASE, CHLOROPLASTIC"/>
    <property type="match status" value="1"/>
</dbReference>
<evidence type="ECO:0000259" key="8">
    <source>
        <dbReference type="PROSITE" id="PS51296"/>
    </source>
</evidence>
<dbReference type="CDD" id="cd08882">
    <property type="entry name" value="RHO_alpha_C_MupW-like"/>
    <property type="match status" value="1"/>
</dbReference>
<proteinExistence type="predicted"/>
<dbReference type="SUPFAM" id="SSF55961">
    <property type="entry name" value="Bet v1-like"/>
    <property type="match status" value="1"/>
</dbReference>
<dbReference type="CDD" id="cd03469">
    <property type="entry name" value="Rieske_RO_Alpha_N"/>
    <property type="match status" value="1"/>
</dbReference>
<dbReference type="Pfam" id="PF00355">
    <property type="entry name" value="Rieske"/>
    <property type="match status" value="1"/>
</dbReference>
<keyword evidence="5" id="KW-0408">Iron</keyword>
<keyword evidence="3" id="KW-0479">Metal-binding</keyword>
<feature type="non-terminal residue" evidence="9">
    <location>
        <position position="1"/>
    </location>
</feature>
<reference evidence="9 10" key="1">
    <citation type="submission" date="2017-01" db="EMBL/GenBank/DDBJ databases">
        <authorList>
            <consortium name="Urmite Genomes"/>
        </authorList>
    </citation>
    <scope>NUCLEOTIDE SEQUENCE [LARGE SCALE GENOMIC DNA]</scope>
    <source>
        <strain evidence="9 10">AB308</strain>
    </source>
</reference>
<evidence type="ECO:0000256" key="6">
    <source>
        <dbReference type="ARBA" id="ARBA00023014"/>
    </source>
</evidence>
<dbReference type="GO" id="GO:0016705">
    <property type="term" value="F:oxidoreductase activity, acting on paired donors, with incorporation or reduction of molecular oxygen"/>
    <property type="evidence" value="ECO:0007669"/>
    <property type="project" value="UniProtKB-ARBA"/>
</dbReference>
<dbReference type="PANTHER" id="PTHR43756:SF5">
    <property type="entry name" value="CHOLINE MONOOXYGENASE, CHLOROPLASTIC"/>
    <property type="match status" value="1"/>
</dbReference>
<dbReference type="GO" id="GO:0051537">
    <property type="term" value="F:2 iron, 2 sulfur cluster binding"/>
    <property type="evidence" value="ECO:0007669"/>
    <property type="project" value="UniProtKB-KW"/>
</dbReference>
<dbReference type="Gene3D" id="2.102.10.10">
    <property type="entry name" value="Rieske [2Fe-2S] iron-sulphur domain"/>
    <property type="match status" value="1"/>
</dbReference>
<protein>
    <submittedName>
        <fullName evidence="9">(2Fe-2S)-binding protein</fullName>
    </submittedName>
</protein>
<evidence type="ECO:0000256" key="5">
    <source>
        <dbReference type="ARBA" id="ARBA00023004"/>
    </source>
</evidence>
<evidence type="ECO:0000313" key="9">
    <source>
        <dbReference type="EMBL" id="SPM26984.1"/>
    </source>
</evidence>
<sequence>VSRLTSKLSDAKWTPLPVPWAVQTPDRIPKQRYYDAEFYALENEMFWPRVWQMACRLEEIPKAGDFVEYEILDESIIVVRVDSQTVRAYHNACRHRGVKLVEGNGNRRTFVCPFHGWCWGIDGRNTFVLRPEAFAGDNLCPDDLQLVAVRCELWGGCAWINLDDDAPALRDCLEPFASIYDAWNVEALRTEWWQSCRLPVNWKLATAAFMEGYHVPQTHPQLLPSAQTANPSEAVHPVVASSLYFMRTLGEGMGGMTHENDIRIAEGLQTIALPTDPAEAMAAWRSALNDAVVGWHRARGSTIPDLNDLVRRGITDAIGFCFPHHFILPTYSSASSYRIRPLGPEETLFEIWSLTRFPSDISAGKPQPPEPMAPDDPRWPPIPAQDFSNLPRQQKGLHSKGFEFMRLSDQIEGLISNFERVVDGFLAGLPYEALVPAIQKTNTTIDVPVADLGFGEGPR</sequence>
<accession>A0A2U3N6F4</accession>
<dbReference type="EMBL" id="FTRV01000009">
    <property type="protein sequence ID" value="SPM26984.1"/>
    <property type="molecule type" value="Genomic_DNA"/>
</dbReference>
<evidence type="ECO:0000256" key="3">
    <source>
        <dbReference type="ARBA" id="ARBA00022723"/>
    </source>
</evidence>
<dbReference type="SUPFAM" id="SSF50022">
    <property type="entry name" value="ISP domain"/>
    <property type="match status" value="1"/>
</dbReference>
<keyword evidence="6" id="KW-0411">Iron-sulfur</keyword>
<dbReference type="Pfam" id="PF00848">
    <property type="entry name" value="Ring_hydroxyl_A"/>
    <property type="match status" value="1"/>
</dbReference>
<dbReference type="InterPro" id="IPR015879">
    <property type="entry name" value="Ring_hydroxy_dOase_asu_C_dom"/>
</dbReference>
<dbReference type="AlphaFoldDB" id="A0A2U3N6F4"/>
<dbReference type="GO" id="GO:0004497">
    <property type="term" value="F:monooxygenase activity"/>
    <property type="evidence" value="ECO:0007669"/>
    <property type="project" value="UniProtKB-ARBA"/>
</dbReference>
<keyword evidence="4" id="KW-0560">Oxidoreductase</keyword>
<dbReference type="InterPro" id="IPR036922">
    <property type="entry name" value="Rieske_2Fe-2S_sf"/>
</dbReference>
<dbReference type="Proteomes" id="UP000241595">
    <property type="component" value="Unassembled WGS sequence"/>
</dbReference>
<keyword evidence="7" id="KW-0520">NAD</keyword>
<dbReference type="PRINTS" id="PR00090">
    <property type="entry name" value="RNGDIOXGNASE"/>
</dbReference>
<evidence type="ECO:0000313" key="10">
    <source>
        <dbReference type="Proteomes" id="UP000241595"/>
    </source>
</evidence>
<organism evidence="9 10">
    <name type="scientific">Mycobacterium terramassiliense</name>
    <dbReference type="NCBI Taxonomy" id="1841859"/>
    <lineage>
        <taxon>Bacteria</taxon>
        <taxon>Bacillati</taxon>
        <taxon>Actinomycetota</taxon>
        <taxon>Actinomycetes</taxon>
        <taxon>Mycobacteriales</taxon>
        <taxon>Mycobacteriaceae</taxon>
        <taxon>Mycobacterium</taxon>
    </lineage>
</organism>